<proteinExistence type="predicted"/>
<accession>A0ABU0NYA2</accession>
<comment type="caution">
    <text evidence="1">The sequence shown here is derived from an EMBL/GenBank/DDBJ whole genome shotgun (WGS) entry which is preliminary data.</text>
</comment>
<gene>
    <name evidence="1" type="ORF">QF030_006309</name>
</gene>
<protein>
    <submittedName>
        <fullName evidence="1">Uncharacterized protein</fullName>
    </submittedName>
</protein>
<evidence type="ECO:0000313" key="2">
    <source>
        <dbReference type="Proteomes" id="UP001230654"/>
    </source>
</evidence>
<organism evidence="1 2">
    <name type="scientific">Streptomyces rishiriensis</name>
    <dbReference type="NCBI Taxonomy" id="68264"/>
    <lineage>
        <taxon>Bacteria</taxon>
        <taxon>Bacillati</taxon>
        <taxon>Actinomycetota</taxon>
        <taxon>Actinomycetes</taxon>
        <taxon>Kitasatosporales</taxon>
        <taxon>Streptomycetaceae</taxon>
        <taxon>Streptomyces</taxon>
    </lineage>
</organism>
<keyword evidence="2" id="KW-1185">Reference proteome</keyword>
<dbReference type="EMBL" id="JAUSWV010000002">
    <property type="protein sequence ID" value="MDQ0584131.1"/>
    <property type="molecule type" value="Genomic_DNA"/>
</dbReference>
<evidence type="ECO:0000313" key="1">
    <source>
        <dbReference type="EMBL" id="MDQ0584131.1"/>
    </source>
</evidence>
<dbReference type="Proteomes" id="UP001230654">
    <property type="component" value="Unassembled WGS sequence"/>
</dbReference>
<name>A0ABU0NYA2_STRRH</name>
<reference evidence="1 2" key="1">
    <citation type="submission" date="2023-07" db="EMBL/GenBank/DDBJ databases">
        <title>Comparative genomics of wheat-associated soil bacteria to identify genetic determinants of phenazine resistance.</title>
        <authorList>
            <person name="Mouncey N."/>
        </authorList>
    </citation>
    <scope>NUCLEOTIDE SEQUENCE [LARGE SCALE GENOMIC DNA]</scope>
    <source>
        <strain evidence="1 2">B2I6</strain>
    </source>
</reference>
<sequence length="30" mass="3153">MVSVLIRALRAWRTAAGGGKDADLPRTGGR</sequence>